<evidence type="ECO:0000313" key="2">
    <source>
        <dbReference type="Proteomes" id="UP000185003"/>
    </source>
</evidence>
<reference evidence="1 2" key="1">
    <citation type="submission" date="2016-11" db="EMBL/GenBank/DDBJ databases">
        <authorList>
            <person name="Jaros S."/>
            <person name="Januszkiewicz K."/>
            <person name="Wedrychowicz H."/>
        </authorList>
    </citation>
    <scope>NUCLEOTIDE SEQUENCE [LARGE SCALE GENOMIC DNA]</scope>
    <source>
        <strain evidence="1 2">DSM 24787</strain>
    </source>
</reference>
<dbReference type="AlphaFoldDB" id="A0A1N6E325"/>
<name>A0A1N6E325_9BACT</name>
<organism evidence="1 2">
    <name type="scientific">Chitinophaga niabensis</name>
    <dbReference type="NCBI Taxonomy" id="536979"/>
    <lineage>
        <taxon>Bacteria</taxon>
        <taxon>Pseudomonadati</taxon>
        <taxon>Bacteroidota</taxon>
        <taxon>Chitinophagia</taxon>
        <taxon>Chitinophagales</taxon>
        <taxon>Chitinophagaceae</taxon>
        <taxon>Chitinophaga</taxon>
    </lineage>
</organism>
<accession>A0A1N6E325</accession>
<dbReference type="Proteomes" id="UP000185003">
    <property type="component" value="Unassembled WGS sequence"/>
</dbReference>
<keyword evidence="2" id="KW-1185">Reference proteome</keyword>
<protein>
    <submittedName>
        <fullName evidence="1">Uncharacterized protein</fullName>
    </submittedName>
</protein>
<dbReference type="RefSeq" id="WP_074238420.1">
    <property type="nucleotide sequence ID" value="NZ_FSRA01000001.1"/>
</dbReference>
<proteinExistence type="predicted"/>
<gene>
    <name evidence="1" type="ORF">SAMN04488055_1266</name>
</gene>
<evidence type="ECO:0000313" key="1">
    <source>
        <dbReference type="EMBL" id="SIN77416.1"/>
    </source>
</evidence>
<sequence>MKYVLLNLILISSIAGCNSSLDKRGSIPVLLNADNNKDSSNYLLKRIFGDFPRGGRFGGHPGIAQDGKINFPLLFSDTAIIKADGAVKISYTYFNGTDSVTEIKEIHFGLPSSN</sequence>
<dbReference type="EMBL" id="FSRA01000001">
    <property type="protein sequence ID" value="SIN77416.1"/>
    <property type="molecule type" value="Genomic_DNA"/>
</dbReference>
<dbReference type="PROSITE" id="PS51257">
    <property type="entry name" value="PROKAR_LIPOPROTEIN"/>
    <property type="match status" value="1"/>
</dbReference>